<dbReference type="EMBL" id="RRZC01000004">
    <property type="protein sequence ID" value="MBE0403070.1"/>
    <property type="molecule type" value="Genomic_DNA"/>
</dbReference>
<dbReference type="Gene3D" id="2.40.10.180">
    <property type="entry name" value="Phage tail proteins"/>
    <property type="match status" value="1"/>
</dbReference>
<protein>
    <recommendedName>
        <fullName evidence="3">Phage protein</fullName>
    </recommendedName>
</protein>
<accession>A0ABR9FD13</accession>
<evidence type="ECO:0000313" key="2">
    <source>
        <dbReference type="Proteomes" id="UP000754821"/>
    </source>
</evidence>
<comment type="caution">
    <text evidence="1">The sequence shown here is derived from an EMBL/GenBank/DDBJ whole genome shotgun (WGS) entry which is preliminary data.</text>
</comment>
<sequence>MTHLTDSDTATYTPHNGTPVTVSVILDRDVERTVAGMQGVIMESRTELTGYTSELGEGARGDVVTVNGIGWRLGQKAGDDGYLVTWIVTQERT</sequence>
<dbReference type="InterPro" id="IPR053734">
    <property type="entry name" value="Phage_Head-Tail_Connect_sf"/>
</dbReference>
<name>A0ABR9FD13_9GAMM</name>
<keyword evidence="2" id="KW-1185">Reference proteome</keyword>
<dbReference type="Pfam" id="PF05354">
    <property type="entry name" value="Phage_attach"/>
    <property type="match status" value="1"/>
</dbReference>
<organism evidence="1 2">
    <name type="scientific">Halomonas citrativorans</name>
    <dbReference type="NCBI Taxonomy" id="2742612"/>
    <lineage>
        <taxon>Bacteria</taxon>
        <taxon>Pseudomonadati</taxon>
        <taxon>Pseudomonadota</taxon>
        <taxon>Gammaproteobacteria</taxon>
        <taxon>Oceanospirillales</taxon>
        <taxon>Halomonadaceae</taxon>
        <taxon>Halomonas</taxon>
    </lineage>
</organism>
<proteinExistence type="predicted"/>
<dbReference type="InterPro" id="IPR008018">
    <property type="entry name" value="Phage_tail_attach_FII"/>
</dbReference>
<evidence type="ECO:0008006" key="3">
    <source>
        <dbReference type="Google" id="ProtNLM"/>
    </source>
</evidence>
<dbReference type="Proteomes" id="UP000754821">
    <property type="component" value="Unassembled WGS sequence"/>
</dbReference>
<evidence type="ECO:0000313" key="1">
    <source>
        <dbReference type="EMBL" id="MBE0403070.1"/>
    </source>
</evidence>
<reference evidence="1 2" key="1">
    <citation type="submission" date="2020-07" db="EMBL/GenBank/DDBJ databases">
        <title>Halophilic bacteria isolated from french cheeses.</title>
        <authorList>
            <person name="Kothe C.I."/>
            <person name="Farah-Kraiem B."/>
            <person name="Renault P."/>
            <person name="Dridi B."/>
        </authorList>
    </citation>
    <scope>NUCLEOTIDE SEQUENCE [LARGE SCALE GENOMIC DNA]</scope>
    <source>
        <strain evidence="1 2">FME16</strain>
    </source>
</reference>
<gene>
    <name evidence="1" type="ORF">EI163_05790</name>
</gene>